<dbReference type="Proteomes" id="UP001151518">
    <property type="component" value="Unassembled WGS sequence"/>
</dbReference>
<feature type="compositionally biased region" description="Low complexity" evidence="2">
    <location>
        <begin position="206"/>
        <end position="226"/>
    </location>
</feature>
<feature type="compositionally biased region" description="Low complexity" evidence="2">
    <location>
        <begin position="791"/>
        <end position="804"/>
    </location>
</feature>
<feature type="region of interest" description="Disordered" evidence="2">
    <location>
        <begin position="870"/>
        <end position="893"/>
    </location>
</feature>
<accession>A0A9W8KYA8</accession>
<dbReference type="InterPro" id="IPR013088">
    <property type="entry name" value="Znf_NHR/GATA"/>
</dbReference>
<feature type="compositionally biased region" description="Low complexity" evidence="2">
    <location>
        <begin position="816"/>
        <end position="834"/>
    </location>
</feature>
<dbReference type="PROSITE" id="PS50114">
    <property type="entry name" value="GATA_ZN_FINGER_2"/>
    <property type="match status" value="1"/>
</dbReference>
<dbReference type="GO" id="GO:0006355">
    <property type="term" value="P:regulation of DNA-templated transcription"/>
    <property type="evidence" value="ECO:0007669"/>
    <property type="project" value="InterPro"/>
</dbReference>
<evidence type="ECO:0000313" key="4">
    <source>
        <dbReference type="EMBL" id="KAJ2676705.1"/>
    </source>
</evidence>
<evidence type="ECO:0000256" key="2">
    <source>
        <dbReference type="SAM" id="MobiDB-lite"/>
    </source>
</evidence>
<organism evidence="4 5">
    <name type="scientific">Coemansia spiralis</name>
    <dbReference type="NCBI Taxonomy" id="417178"/>
    <lineage>
        <taxon>Eukaryota</taxon>
        <taxon>Fungi</taxon>
        <taxon>Fungi incertae sedis</taxon>
        <taxon>Zoopagomycota</taxon>
        <taxon>Kickxellomycotina</taxon>
        <taxon>Kickxellomycetes</taxon>
        <taxon>Kickxellales</taxon>
        <taxon>Kickxellaceae</taxon>
        <taxon>Coemansia</taxon>
    </lineage>
</organism>
<dbReference type="OrthoDB" id="2162994at2759"/>
<feature type="region of interest" description="Disordered" evidence="2">
    <location>
        <begin position="1"/>
        <end position="37"/>
    </location>
</feature>
<gene>
    <name evidence="4" type="ORF">GGI25_003457</name>
</gene>
<feature type="compositionally biased region" description="Polar residues" evidence="2">
    <location>
        <begin position="668"/>
        <end position="690"/>
    </location>
</feature>
<dbReference type="Gene3D" id="3.30.50.10">
    <property type="entry name" value="Erythroid Transcription Factor GATA-1, subunit A"/>
    <property type="match status" value="1"/>
</dbReference>
<keyword evidence="1" id="KW-0862">Zinc</keyword>
<feature type="region of interest" description="Disordered" evidence="2">
    <location>
        <begin position="352"/>
        <end position="372"/>
    </location>
</feature>
<reference evidence="4" key="1">
    <citation type="submission" date="2022-07" db="EMBL/GenBank/DDBJ databases">
        <title>Phylogenomic reconstructions and comparative analyses of Kickxellomycotina fungi.</title>
        <authorList>
            <person name="Reynolds N.K."/>
            <person name="Stajich J.E."/>
            <person name="Barry K."/>
            <person name="Grigoriev I.V."/>
            <person name="Crous P."/>
            <person name="Smith M.E."/>
        </authorList>
    </citation>
    <scope>NUCLEOTIDE SEQUENCE</scope>
    <source>
        <strain evidence="4">NRRL 3115</strain>
    </source>
</reference>
<feature type="region of interest" description="Disordered" evidence="2">
    <location>
        <begin position="785"/>
        <end position="834"/>
    </location>
</feature>
<name>A0A9W8KYA8_9FUNG</name>
<feature type="domain" description="GATA-type" evidence="3">
    <location>
        <begin position="867"/>
        <end position="893"/>
    </location>
</feature>
<sequence length="893" mass="96947">MTVNEKKRSAEMTTEDDSATAAPATANAQRPWPYQQQQQQHQHPCFWGVLHGESLNFVFVSASLHSFLGNEQASTMLNQSLFDYIHPDEANRARRDLVDTFIAKSILGSGIRCRLRRFDLEKMGFQQIYRRASEGHILHQGCPAQHVNEALERKFSLPIIPDIAKLRATSSVSNLPLIPGLSQQPMPKRLRTILEDSVGLCIPDHSATSRNSSSSGNASENSSCNSDYSGDSESKNSTSRNGEANESSEYLIANIGIYLVSAKLSILVCHYENPLQKGLLSAQMHASSSFSPTKSNPLSPSTLPAAQCDCASSALAMADVERIQHLLSQIHKLDTINSARNSLAGVAPFSTGTQHPTAGGESRTIGSNGNSGSNSLASRHVQIYSVGTERLLCAFPEEGYQKVYGKSPADAARNGAGLRSLWEHCQDKKTETHAKTLLQCPNVPNSDPIRLELQVRCGASGQLVDVQSILFRWGNLLFVCQQARGDNARDLCQAGMVTSVDESNALSNYNICTPPSDSPARTGMALELGARQELVSHQYANAGARSTARHQSDMSQPNQPVPPNETRIFSLPRAPASVAANIFNRPSVTLTPPESVPPRRQSSYTLPPAKSFEERRFSYPTQILNGEKRPPTLSISSHQQQQLLPPPHHQHHQPHSLPQTPHTGVGASVSSAPITGISRSSPLTTMTASPGSGRMSDVRLRPAASIYTRSGMSIITKNMGEAPSQPTPAISPMSAGIVQHTPASLSPAPQSQPHSAHPGYVQVNVYPPPEAGGDSWRWVQGQKPVMQPHAQPQQLQSYPPSQKQQHQHKHQAKSLPQQIQQRPAAQPNRAAPSPHAHFAHYTMAEQQYQSPLASPGVVGSSTMHRVDVEKKTCKSCGTDSSPEWRKGPTGHKT</sequence>
<protein>
    <recommendedName>
        <fullName evidence="3">GATA-type domain-containing protein</fullName>
    </recommendedName>
</protein>
<dbReference type="Gene3D" id="3.30.450.20">
    <property type="entry name" value="PAS domain"/>
    <property type="match status" value="1"/>
</dbReference>
<dbReference type="AlphaFoldDB" id="A0A9W8KYA8"/>
<feature type="region of interest" description="Disordered" evidence="2">
    <location>
        <begin position="587"/>
        <end position="697"/>
    </location>
</feature>
<keyword evidence="1" id="KW-0479">Metal-binding</keyword>
<feature type="compositionally biased region" description="Low complexity" evidence="2">
    <location>
        <begin position="742"/>
        <end position="758"/>
    </location>
</feature>
<dbReference type="GO" id="GO:0043565">
    <property type="term" value="F:sequence-specific DNA binding"/>
    <property type="evidence" value="ECO:0007669"/>
    <property type="project" value="InterPro"/>
</dbReference>
<feature type="compositionally biased region" description="Basic and acidic residues" evidence="2">
    <location>
        <begin position="1"/>
        <end position="10"/>
    </location>
</feature>
<feature type="region of interest" description="Disordered" evidence="2">
    <location>
        <begin position="205"/>
        <end position="245"/>
    </location>
</feature>
<dbReference type="InterPro" id="IPR000679">
    <property type="entry name" value="Znf_GATA"/>
</dbReference>
<proteinExistence type="predicted"/>
<evidence type="ECO:0000259" key="3">
    <source>
        <dbReference type="PROSITE" id="PS50114"/>
    </source>
</evidence>
<evidence type="ECO:0000256" key="1">
    <source>
        <dbReference type="PROSITE-ProRule" id="PRU00094"/>
    </source>
</evidence>
<feature type="compositionally biased region" description="Polar residues" evidence="2">
    <location>
        <begin position="227"/>
        <end position="245"/>
    </location>
</feature>
<feature type="compositionally biased region" description="Low complexity" evidence="2">
    <location>
        <begin position="19"/>
        <end position="28"/>
    </location>
</feature>
<feature type="region of interest" description="Disordered" evidence="2">
    <location>
        <begin position="740"/>
        <end position="767"/>
    </location>
</feature>
<comment type="caution">
    <text evidence="4">The sequence shown here is derived from an EMBL/GenBank/DDBJ whole genome shotgun (WGS) entry which is preliminary data.</text>
</comment>
<dbReference type="EMBL" id="JANBTW010000038">
    <property type="protein sequence ID" value="KAJ2676705.1"/>
    <property type="molecule type" value="Genomic_DNA"/>
</dbReference>
<feature type="region of interest" description="Disordered" evidence="2">
    <location>
        <begin position="542"/>
        <end position="568"/>
    </location>
</feature>
<keyword evidence="1" id="KW-0863">Zinc-finger</keyword>
<dbReference type="GO" id="GO:0008270">
    <property type="term" value="F:zinc ion binding"/>
    <property type="evidence" value="ECO:0007669"/>
    <property type="project" value="UniProtKB-KW"/>
</dbReference>
<evidence type="ECO:0000313" key="5">
    <source>
        <dbReference type="Proteomes" id="UP001151518"/>
    </source>
</evidence>